<sequence length="140" mass="15612">MSNPESNSIKEIADIMLADEDFKNNILEALEKVTADGKIDQMDIPVVVGVVVENYNKFQDFKVSKDQIGDVLGYLCSELLQENKLIPEDQVDNIERLISNAIFLVLTNPIVEAIEDKCVSCFSGLFKKCGISGKKKNKKN</sequence>
<dbReference type="EMBL" id="CABVLZ010000004">
    <property type="protein sequence ID" value="VVU95261.1"/>
    <property type="molecule type" value="Genomic_DNA"/>
</dbReference>
<gene>
    <name evidence="1" type="ORF">CPAV1605_986</name>
</gene>
<organism evidence="1">
    <name type="scientific">seawater metagenome</name>
    <dbReference type="NCBI Taxonomy" id="1561972"/>
    <lineage>
        <taxon>unclassified sequences</taxon>
        <taxon>metagenomes</taxon>
        <taxon>ecological metagenomes</taxon>
    </lineage>
</organism>
<reference evidence="1" key="1">
    <citation type="submission" date="2019-09" db="EMBL/GenBank/DDBJ databases">
        <authorList>
            <person name="Needham M D."/>
        </authorList>
    </citation>
    <scope>NUCLEOTIDE SEQUENCE</scope>
</reference>
<dbReference type="AlphaFoldDB" id="A0A5E8CJ39"/>
<name>A0A5E8CJ39_9ZZZZ</name>
<proteinExistence type="predicted"/>
<accession>A0A5E8CJ39</accession>
<protein>
    <submittedName>
        <fullName evidence="1">Uncharacterized protein</fullName>
    </submittedName>
</protein>
<evidence type="ECO:0000313" key="1">
    <source>
        <dbReference type="EMBL" id="VVU95261.1"/>
    </source>
</evidence>